<dbReference type="EMBL" id="JAHKRT010000001">
    <property type="protein sequence ID" value="MBU3076557.1"/>
    <property type="molecule type" value="Genomic_DNA"/>
</dbReference>
<sequence length="163" mass="17328">MAKAMAALQRHGDAIPNRDLVGIADFAIASGTPRFHLVDMASGRTTTLLVSHGKGSDPSHSGMLQRFSNIEGSEASSSGAYRTGDIYVGKHGRSRRLVGLDPTNCNALGRAIVVHGAWYVSPDIVRQHGKLGRSQGCLAVSTAELEQVLTRLGTGRMIYADKV</sequence>
<name>A0ABS6BFE7_9SPHN</name>
<accession>A0ABS6BFE7</accession>
<protein>
    <submittedName>
        <fullName evidence="1">Murein L,D-transpeptidase catalytic domain family protein</fullName>
    </submittedName>
</protein>
<reference evidence="1 2" key="1">
    <citation type="submission" date="2021-06" db="EMBL/GenBank/DDBJ databases">
        <title>Sphingomonas sp. XMGL2, whole genome shotgun sequencing project.</title>
        <authorList>
            <person name="Zhao G."/>
            <person name="Shen L."/>
        </authorList>
    </citation>
    <scope>NUCLEOTIDE SEQUENCE [LARGE SCALE GENOMIC DNA]</scope>
    <source>
        <strain evidence="1 2">XMGL2</strain>
    </source>
</reference>
<dbReference type="Pfam" id="PF13645">
    <property type="entry name" value="YkuD_2"/>
    <property type="match status" value="1"/>
</dbReference>
<dbReference type="PANTHER" id="PTHR38477">
    <property type="entry name" value="HYPOTHETICAL EXPORTED PROTEIN"/>
    <property type="match status" value="1"/>
</dbReference>
<dbReference type="Proteomes" id="UP000776276">
    <property type="component" value="Unassembled WGS sequence"/>
</dbReference>
<organism evidence="1 2">
    <name type="scientific">Sphingomonas quercus</name>
    <dbReference type="NCBI Taxonomy" id="2842451"/>
    <lineage>
        <taxon>Bacteria</taxon>
        <taxon>Pseudomonadati</taxon>
        <taxon>Pseudomonadota</taxon>
        <taxon>Alphaproteobacteria</taxon>
        <taxon>Sphingomonadales</taxon>
        <taxon>Sphingomonadaceae</taxon>
        <taxon>Sphingomonas</taxon>
    </lineage>
</organism>
<dbReference type="PANTHER" id="PTHR38477:SF1">
    <property type="entry name" value="MUREIN L,D-TRANSPEPTIDASE CATALYTIC DOMAIN FAMILY PROTEIN"/>
    <property type="match status" value="1"/>
</dbReference>
<evidence type="ECO:0000313" key="1">
    <source>
        <dbReference type="EMBL" id="MBU3076557.1"/>
    </source>
</evidence>
<evidence type="ECO:0000313" key="2">
    <source>
        <dbReference type="Proteomes" id="UP000776276"/>
    </source>
</evidence>
<comment type="caution">
    <text evidence="1">The sequence shown here is derived from an EMBL/GenBank/DDBJ whole genome shotgun (WGS) entry which is preliminary data.</text>
</comment>
<gene>
    <name evidence="1" type="ORF">KOF26_01655</name>
</gene>
<dbReference type="InterPro" id="IPR032676">
    <property type="entry name" value="YkuD_2"/>
</dbReference>
<proteinExistence type="predicted"/>
<keyword evidence="2" id="KW-1185">Reference proteome</keyword>